<dbReference type="InterPro" id="IPR000873">
    <property type="entry name" value="AMP-dep_synth/lig_dom"/>
</dbReference>
<evidence type="ECO:0000259" key="1">
    <source>
        <dbReference type="PROSITE" id="PS50833"/>
    </source>
</evidence>
<dbReference type="PROSITE" id="PS50833">
    <property type="entry name" value="BRIX"/>
    <property type="match status" value="1"/>
</dbReference>
<dbReference type="InterPro" id="IPR042099">
    <property type="entry name" value="ANL_N_sf"/>
</dbReference>
<dbReference type="PANTHER" id="PTHR43272">
    <property type="entry name" value="LONG-CHAIN-FATTY-ACID--COA LIGASE"/>
    <property type="match status" value="1"/>
</dbReference>
<dbReference type="GO" id="GO:0016020">
    <property type="term" value="C:membrane"/>
    <property type="evidence" value="ECO:0007669"/>
    <property type="project" value="TreeGrafter"/>
</dbReference>
<organism evidence="2 3">
    <name type="scientific">Auxenochlorella protothecoides</name>
    <name type="common">Green microalga</name>
    <name type="synonym">Chlorella protothecoides</name>
    <dbReference type="NCBI Taxonomy" id="3075"/>
    <lineage>
        <taxon>Eukaryota</taxon>
        <taxon>Viridiplantae</taxon>
        <taxon>Chlorophyta</taxon>
        <taxon>core chlorophytes</taxon>
        <taxon>Trebouxiophyceae</taxon>
        <taxon>Chlorellales</taxon>
        <taxon>Chlorellaceae</taxon>
        <taxon>Auxenochlorella</taxon>
    </lineage>
</organism>
<gene>
    <name evidence="2" type="ORF">APUTEX25_005258</name>
</gene>
<feature type="domain" description="Brix" evidence="1">
    <location>
        <begin position="30"/>
        <end position="238"/>
    </location>
</feature>
<dbReference type="GO" id="GO:0005783">
    <property type="term" value="C:endoplasmic reticulum"/>
    <property type="evidence" value="ECO:0007669"/>
    <property type="project" value="TreeGrafter"/>
</dbReference>
<dbReference type="InterPro" id="IPR007109">
    <property type="entry name" value="Brix"/>
</dbReference>
<name>A0A3M7KTT8_AUXPR</name>
<proteinExistence type="predicted"/>
<dbReference type="AlphaFoldDB" id="A0A3M7KTT8"/>
<dbReference type="PANTHER" id="PTHR43272:SF3">
    <property type="entry name" value="LONG CHAIN ACYL-COA SYNTHETASE 4"/>
    <property type="match status" value="1"/>
</dbReference>
<dbReference type="GO" id="GO:0004467">
    <property type="term" value="F:long-chain fatty acid-CoA ligase activity"/>
    <property type="evidence" value="ECO:0007669"/>
    <property type="project" value="TreeGrafter"/>
</dbReference>
<sequence length="892" mass="97741">MSATGIIQPKTRRGRRLLESRAPKLIEDTRRSMIISGHKVNQTIKDVLTDLHKLKGVDSLRMSRKNDVLPFEAGGDVWLESHGSRANCSLFAVGTHSKKRPNNLVLGRLYDFRMYDMIEFGVKGFAPIQAFSGARSSQLGNKPAFVFAGDGFESDAVLRRVKSMFLDFFRGRQVDALNLKGLDRVVFVTCLPGSKTIVFRQYSVKLKRSGTKVPRVELEIMGPSLDLEVRRTREPAADLEKEAMKQPKLTRTKEKNVATDALEGRVGRIYMPPQNIDTIALHKSKPISASMPGKKFAYLAEVGPPSPAADGRPETGPEYRVRVAKDGPPTVKDINTLSDLFSHSVSRFGDKNCLGKRTKEGYSWRTYSQTAREVAAVGSALVAAGLAPGGRVGVYGPNAPEWMITMQACNRQGFYCVPLYDTLGESAVEYIVKHAEVTAVAVLGSKLGALAASLPALRDRVRTVVYWDEADAATLRRVADLGIADSLLSFLPLAHIFDRAAEELILYVGGSIGYWAGNVKELLPDVKALRPTLFCSVPRVFDRIYSTVTGQIASGGAVKKFLFHTAFNTKLARLKRGVAQDKCLPLAPWCSLPHSHAATLFHAAPIWDKIVFKKIKAALGGRCRVLVSGGAPLSLHAEEFLRVCMGALVVQGYGLTETCAASFIAYPSEPDHMGTVGPPQPAISFRLEGVPEMKYSPSADPPRGEVCIRGASLFKGYYKDQEKTDEVLTRDGWFYTGDIGELSPTGGLKIIDRKKNIFKLSQGEYVAVEKVESAYKLCPSVEQIWVYGNSLESVLVAVAVPTQERLDAHGGAGDVAAKCADPELKKAILKELAAAAKEGGLKGFEQVRGVILESEPFSVENELMTPTFKLKRPQLQAKYQKEIDALYNTLRR</sequence>
<dbReference type="SUPFAM" id="SSF56801">
    <property type="entry name" value="Acetyl-CoA synthetase-like"/>
    <property type="match status" value="1"/>
</dbReference>
<evidence type="ECO:0000313" key="2">
    <source>
        <dbReference type="EMBL" id="RMZ53269.1"/>
    </source>
</evidence>
<comment type="caution">
    <text evidence="2">The sequence shown here is derived from an EMBL/GenBank/DDBJ whole genome shotgun (WGS) entry which is preliminary data.</text>
</comment>
<reference evidence="3" key="1">
    <citation type="journal article" date="2018" name="Algal Res.">
        <title>Characterization of plant carbon substrate utilization by Auxenochlorella protothecoides.</title>
        <authorList>
            <person name="Vogler B.W."/>
            <person name="Starkenburg S.R."/>
            <person name="Sudasinghe N."/>
            <person name="Schambach J.Y."/>
            <person name="Rollin J.A."/>
            <person name="Pattathil S."/>
            <person name="Barry A.N."/>
        </authorList>
    </citation>
    <scope>NUCLEOTIDE SEQUENCE [LARGE SCALE GENOMIC DNA]</scope>
    <source>
        <strain evidence="3">UTEX 25</strain>
    </source>
</reference>
<dbReference type="GO" id="GO:0006364">
    <property type="term" value="P:rRNA processing"/>
    <property type="evidence" value="ECO:0007669"/>
    <property type="project" value="InterPro"/>
</dbReference>
<protein>
    <recommendedName>
        <fullName evidence="1">Brix domain-containing protein</fullName>
    </recommendedName>
</protein>
<dbReference type="GO" id="GO:0019843">
    <property type="term" value="F:rRNA binding"/>
    <property type="evidence" value="ECO:0007669"/>
    <property type="project" value="InterPro"/>
</dbReference>
<dbReference type="EMBL" id="QOKY01000199">
    <property type="protein sequence ID" value="RMZ53269.1"/>
    <property type="molecule type" value="Genomic_DNA"/>
</dbReference>
<dbReference type="Proteomes" id="UP000279271">
    <property type="component" value="Unassembled WGS sequence"/>
</dbReference>
<evidence type="ECO:0000313" key="3">
    <source>
        <dbReference type="Proteomes" id="UP000279271"/>
    </source>
</evidence>
<dbReference type="Pfam" id="PF00501">
    <property type="entry name" value="AMP-binding"/>
    <property type="match status" value="2"/>
</dbReference>
<dbReference type="SMART" id="SM00879">
    <property type="entry name" value="Brix"/>
    <property type="match status" value="1"/>
</dbReference>
<dbReference type="Gene3D" id="3.40.50.12780">
    <property type="entry name" value="N-terminal domain of ligase-like"/>
    <property type="match status" value="2"/>
</dbReference>
<accession>A0A3M7KTT8</accession>
<dbReference type="Pfam" id="PF04427">
    <property type="entry name" value="Brix"/>
    <property type="match status" value="1"/>
</dbReference>